<proteinExistence type="predicted"/>
<sequence length="247" mass="27715">MIDSDFVVFDNIGKVKVFHCYSSLCGEEPDGSLAAHFHQLHQSGAEQLAPDFFVEQSGDHEDQVNDDREQCVENKGDHLQRNPAVAAAAVNKLIAQLRDVVQLAVINATAHFRTVQIAAFAAQQIRLEYPARADRHGGGNGDQVHEHENGMQHAARPQLPGAHLAFADLRSAIAGYHMMQIVVFNVLTARLYIRQRNQQTAYEDFNESRPFTGFEFKTAFFVESVQGLFDIHSIHRQSSQRNNIDSY</sequence>
<evidence type="ECO:0000313" key="1">
    <source>
        <dbReference type="EMBL" id="ABC29720.1"/>
    </source>
</evidence>
<organism evidence="1 2">
    <name type="scientific">Hahella chejuensis (strain KCTC 2396)</name>
    <dbReference type="NCBI Taxonomy" id="349521"/>
    <lineage>
        <taxon>Bacteria</taxon>
        <taxon>Pseudomonadati</taxon>
        <taxon>Pseudomonadota</taxon>
        <taxon>Gammaproteobacteria</taxon>
        <taxon>Oceanospirillales</taxon>
        <taxon>Hahellaceae</taxon>
        <taxon>Hahella</taxon>
    </lineage>
</organism>
<evidence type="ECO:0000313" key="2">
    <source>
        <dbReference type="Proteomes" id="UP000000238"/>
    </source>
</evidence>
<dbReference type="EMBL" id="CP000155">
    <property type="protein sequence ID" value="ABC29720.1"/>
    <property type="molecule type" value="Genomic_DNA"/>
</dbReference>
<protein>
    <submittedName>
        <fullName evidence="1">Uncharacterized protein</fullName>
    </submittedName>
</protein>
<reference evidence="1 2" key="1">
    <citation type="journal article" date="2005" name="Nucleic Acids Res.">
        <title>Genomic blueprint of Hahella chejuensis, a marine microbe producing an algicidal agent.</title>
        <authorList>
            <person name="Jeong H."/>
            <person name="Yim J.H."/>
            <person name="Lee C."/>
            <person name="Choi S.-H."/>
            <person name="Park Y.K."/>
            <person name="Yoon S.H."/>
            <person name="Hur C.-G."/>
            <person name="Kang H.-Y."/>
            <person name="Kim D."/>
            <person name="Lee H.H."/>
            <person name="Park K.H."/>
            <person name="Park S.-H."/>
            <person name="Park H.-S."/>
            <person name="Lee H.K."/>
            <person name="Oh T.K."/>
            <person name="Kim J.F."/>
        </authorList>
    </citation>
    <scope>NUCLEOTIDE SEQUENCE [LARGE SCALE GENOMIC DNA]</scope>
    <source>
        <strain evidence="1 2">KCTC 2396</strain>
    </source>
</reference>
<dbReference type="Proteomes" id="UP000000238">
    <property type="component" value="Chromosome"/>
</dbReference>
<dbReference type="AlphaFoldDB" id="Q2SI04"/>
<dbReference type="HOGENOM" id="CLU_1123312_0_0_6"/>
<accession>Q2SI04</accession>
<dbReference type="KEGG" id="hch:HCH_02948"/>
<keyword evidence="2" id="KW-1185">Reference proteome</keyword>
<name>Q2SI04_HAHCH</name>
<gene>
    <name evidence="1" type="ordered locus">HCH_02948</name>
</gene>